<dbReference type="InterPro" id="IPR011335">
    <property type="entry name" value="Restrct_endonuc-II-like"/>
</dbReference>
<reference evidence="7 8" key="1">
    <citation type="submission" date="2019-07" db="EMBL/GenBank/DDBJ databases">
        <title>Genomics analysis of Aphanomyces spp. identifies a new class of oomycete effector associated with host adaptation.</title>
        <authorList>
            <person name="Gaulin E."/>
        </authorList>
    </citation>
    <scope>NUCLEOTIDE SEQUENCE [LARGE SCALE GENOMIC DNA]</scope>
    <source>
        <strain evidence="7 8">ATCC 201684</strain>
    </source>
</reference>
<evidence type="ECO:0000313" key="7">
    <source>
        <dbReference type="EMBL" id="KAF0727805.1"/>
    </source>
</evidence>
<keyword evidence="8" id="KW-1185">Reference proteome</keyword>
<comment type="subunit">
    <text evidence="4">Interacts with EME1.</text>
</comment>
<keyword evidence="4" id="KW-0479">Metal-binding</keyword>
<evidence type="ECO:0000256" key="4">
    <source>
        <dbReference type="RuleBase" id="RU369042"/>
    </source>
</evidence>
<evidence type="ECO:0000256" key="1">
    <source>
        <dbReference type="ARBA" id="ARBA00017114"/>
    </source>
</evidence>
<keyword evidence="4" id="KW-0540">Nuclease</keyword>
<comment type="caution">
    <text evidence="7">The sequence shown here is derived from an EMBL/GenBank/DDBJ whole genome shotgun (WGS) entry which is preliminary data.</text>
</comment>
<dbReference type="VEuPathDB" id="FungiDB:AeMF1_016289"/>
<dbReference type="FunFam" id="3.40.50.10130:FF:000005">
    <property type="entry name" value="crossover junction endonuclease MUS81 isoform X1"/>
    <property type="match status" value="1"/>
</dbReference>
<dbReference type="GO" id="GO:0008821">
    <property type="term" value="F:crossover junction DNA endonuclease activity"/>
    <property type="evidence" value="ECO:0007669"/>
    <property type="project" value="UniProtKB-UniRule"/>
</dbReference>
<comment type="subcellular location">
    <subcellularLocation>
        <location evidence="4">Nucleus</location>
    </subcellularLocation>
</comment>
<dbReference type="InterPro" id="IPR027421">
    <property type="entry name" value="DNA_pol_lamdba_lyase_dom_sf"/>
</dbReference>
<keyword evidence="4" id="KW-0233">DNA recombination</keyword>
<comment type="similarity">
    <text evidence="4">Belongs to the XPF family.</text>
</comment>
<dbReference type="SUPFAM" id="SSF47802">
    <property type="entry name" value="DNA polymerase beta, N-terminal domain-like"/>
    <property type="match status" value="1"/>
</dbReference>
<dbReference type="Gene3D" id="3.40.50.10130">
    <property type="match status" value="1"/>
</dbReference>
<evidence type="ECO:0000256" key="2">
    <source>
        <dbReference type="ARBA" id="ARBA00022801"/>
    </source>
</evidence>
<feature type="compositionally biased region" description="Low complexity" evidence="5">
    <location>
        <begin position="223"/>
        <end position="242"/>
    </location>
</feature>
<dbReference type="InterPro" id="IPR047416">
    <property type="entry name" value="XPF_nuclease_Mus81"/>
</dbReference>
<keyword evidence="3" id="KW-0469">Meiosis</keyword>
<dbReference type="GO" id="GO:0006308">
    <property type="term" value="P:DNA catabolic process"/>
    <property type="evidence" value="ECO:0007669"/>
    <property type="project" value="UniProtKB-UniRule"/>
</dbReference>
<accession>A0A6G0WKM6</accession>
<dbReference type="InterPro" id="IPR006166">
    <property type="entry name" value="ERCC4_domain"/>
</dbReference>
<dbReference type="PANTHER" id="PTHR13451:SF0">
    <property type="entry name" value="CROSSOVER JUNCTION ENDONUCLEASE MUS81"/>
    <property type="match status" value="1"/>
</dbReference>
<dbReference type="GO" id="GO:0003677">
    <property type="term" value="F:DNA binding"/>
    <property type="evidence" value="ECO:0007669"/>
    <property type="project" value="UniProtKB-UniRule"/>
</dbReference>
<keyword evidence="4" id="KW-0460">Magnesium</keyword>
<evidence type="ECO:0000313" key="8">
    <source>
        <dbReference type="Proteomes" id="UP000481153"/>
    </source>
</evidence>
<dbReference type="GO" id="GO:0005634">
    <property type="term" value="C:nucleus"/>
    <property type="evidence" value="ECO:0007669"/>
    <property type="project" value="UniProtKB-SubCell"/>
</dbReference>
<keyword evidence="4" id="KW-0539">Nucleus</keyword>
<dbReference type="Pfam" id="PF02732">
    <property type="entry name" value="ERCC4"/>
    <property type="match status" value="1"/>
</dbReference>
<dbReference type="InterPro" id="IPR010996">
    <property type="entry name" value="HHH_MUS81"/>
</dbReference>
<dbReference type="EC" id="3.1.22.-" evidence="4"/>
<evidence type="ECO:0000259" key="6">
    <source>
        <dbReference type="SMART" id="SM00891"/>
    </source>
</evidence>
<dbReference type="GO" id="GO:0000727">
    <property type="term" value="P:double-strand break repair via break-induced replication"/>
    <property type="evidence" value="ECO:0007669"/>
    <property type="project" value="UniProtKB-UniRule"/>
</dbReference>
<dbReference type="CDD" id="cd20074">
    <property type="entry name" value="XPF_nuclease_Mus81"/>
    <property type="match status" value="1"/>
</dbReference>
<evidence type="ECO:0000256" key="5">
    <source>
        <dbReference type="SAM" id="MobiDB-lite"/>
    </source>
</evidence>
<keyword evidence="4" id="KW-0227">DNA damage</keyword>
<proteinExistence type="inferred from homology"/>
<dbReference type="EMBL" id="VJMJ01000188">
    <property type="protein sequence ID" value="KAF0727805.1"/>
    <property type="molecule type" value="Genomic_DNA"/>
</dbReference>
<dbReference type="GO" id="GO:0048476">
    <property type="term" value="C:Holliday junction resolvase complex"/>
    <property type="evidence" value="ECO:0007669"/>
    <property type="project" value="UniProtKB-UniRule"/>
</dbReference>
<feature type="region of interest" description="Disordered" evidence="5">
    <location>
        <begin position="97"/>
        <end position="132"/>
    </location>
</feature>
<dbReference type="Gene3D" id="1.10.150.110">
    <property type="entry name" value="DNA polymerase beta, N-terminal domain-like"/>
    <property type="match status" value="1"/>
</dbReference>
<keyword evidence="4" id="KW-0255">Endonuclease</keyword>
<evidence type="ECO:0000256" key="3">
    <source>
        <dbReference type="ARBA" id="ARBA00023254"/>
    </source>
</evidence>
<dbReference type="Proteomes" id="UP000481153">
    <property type="component" value="Unassembled WGS sequence"/>
</dbReference>
<name>A0A6G0WKM6_9STRA</name>
<comment type="cofactor">
    <cofactor evidence="4">
        <name>Mg(2+)</name>
        <dbReference type="ChEBI" id="CHEBI:18420"/>
    </cofactor>
</comment>
<feature type="domain" description="ERCC4" evidence="6">
    <location>
        <begin position="281"/>
        <end position="383"/>
    </location>
</feature>
<comment type="function">
    <text evidence="4">Interacts with EME1 to form a DNA structure-specific endonuclease with substrate preference for branched DNA structures with a 5'-end at the branch nick. Typical substrates include 3'-flap structures, D-loops, replication forks and nicked Holliday junctions. May be required in mitosis for the processing of stalled or collapsed replication fork intermediates. May be required in meiosis for the repair of meiosis-specific double strand breaks subsequent to single-end invasion (SEI).</text>
</comment>
<keyword evidence="2 4" id="KW-0378">Hydrolase</keyword>
<dbReference type="GO" id="GO:0000712">
    <property type="term" value="P:resolution of meiotic recombination intermediates"/>
    <property type="evidence" value="ECO:0007669"/>
    <property type="project" value="TreeGrafter"/>
</dbReference>
<dbReference type="GO" id="GO:0048257">
    <property type="term" value="F:3'-flap endonuclease activity"/>
    <property type="evidence" value="ECO:0007669"/>
    <property type="project" value="TreeGrafter"/>
</dbReference>
<dbReference type="SUPFAM" id="SSF52980">
    <property type="entry name" value="Restriction endonuclease-like"/>
    <property type="match status" value="1"/>
</dbReference>
<dbReference type="AlphaFoldDB" id="A0A6G0WKM6"/>
<dbReference type="InterPro" id="IPR033309">
    <property type="entry name" value="Mus81"/>
</dbReference>
<gene>
    <name evidence="7" type="ORF">Ae201684_014241</name>
</gene>
<feature type="region of interest" description="Disordered" evidence="5">
    <location>
        <begin position="221"/>
        <end position="244"/>
    </location>
</feature>
<organism evidence="7 8">
    <name type="scientific">Aphanomyces euteiches</name>
    <dbReference type="NCBI Taxonomy" id="100861"/>
    <lineage>
        <taxon>Eukaryota</taxon>
        <taxon>Sar</taxon>
        <taxon>Stramenopiles</taxon>
        <taxon>Oomycota</taxon>
        <taxon>Saprolegniomycetes</taxon>
        <taxon>Saprolegniales</taxon>
        <taxon>Verrucalvaceae</taxon>
        <taxon>Aphanomyces</taxon>
    </lineage>
</organism>
<dbReference type="SMART" id="SM00891">
    <property type="entry name" value="ERCC4"/>
    <property type="match status" value="1"/>
</dbReference>
<dbReference type="GO" id="GO:0031573">
    <property type="term" value="P:mitotic intra-S DNA damage checkpoint signaling"/>
    <property type="evidence" value="ECO:0007669"/>
    <property type="project" value="TreeGrafter"/>
</dbReference>
<dbReference type="Pfam" id="PF14716">
    <property type="entry name" value="HHH_8"/>
    <property type="match status" value="1"/>
</dbReference>
<sequence length="553" mass="62038">MPPKCVNPANEFLVLEMEKLIEGEVTKMIKRGLPGQVNHTLTSYQRALGSIRACPDSVESGEQAKALRGVGNFIAQKINAILIRGGATTNLGEYTTSNAAQVDTQPKRPTASKKRKAPTTTTTSDGEGDKIYKPPKGKHTWFVLMALWDAGATSEARAIDVDTLLGEMKRLGFDGEKHQVKAALPNMASKYNVVAKRSDDGKVYLTLDGIHSVTECRRDAFENPKSSNSQQKQSQPSSQSSQRGVSDIVPFDWLSTTLAKLLVQKNNAPLPFHPNEEWEIVLLIDHREMISRTNRSVFERKLLEAQVTCEVRALNIGDMVWIARNRSRERNGQPEEYVFDVIVERKNVSDLASSIVDKRYTEQKARLQESGLRYVVYLVEGILSSQMTSIRGNGLQTALTRTQVQNNFFVYHGTSHDETVGFLTAVHRHLVDQFHKKIGCVNPPTRNLPYFPPPPQLHDLSRIVPWRRHSEFQSSSRKKAALSVGEIHQMMLMQIPRLGRATVLNVSSTFPTMSSLWTHVKAGRNFELRSSSRRIGEPSAQFVVDLCQRSTYD</sequence>
<protein>
    <recommendedName>
        <fullName evidence="1 4">Crossover junction endonuclease MUS81</fullName>
        <ecNumber evidence="4">3.1.22.-</ecNumber>
    </recommendedName>
</protein>
<dbReference type="GO" id="GO:0046872">
    <property type="term" value="F:metal ion binding"/>
    <property type="evidence" value="ECO:0007669"/>
    <property type="project" value="UniProtKB-UniRule"/>
</dbReference>
<keyword evidence="4" id="KW-0234">DNA repair</keyword>
<dbReference type="PANTHER" id="PTHR13451">
    <property type="entry name" value="CLASS II CROSSOVER JUNCTION ENDONUCLEASE MUS81"/>
    <property type="match status" value="1"/>
</dbReference>